<keyword evidence="2" id="KW-0963">Cytoplasm</keyword>
<accession>A0AAD1WJ99</accession>
<evidence type="ECO:0000256" key="11">
    <source>
        <dbReference type="ARBA" id="ARBA00040950"/>
    </source>
</evidence>
<evidence type="ECO:0000256" key="9">
    <source>
        <dbReference type="ARBA" id="ARBA00023273"/>
    </source>
</evidence>
<evidence type="ECO:0000256" key="8">
    <source>
        <dbReference type="ARBA" id="ARBA00023212"/>
    </source>
</evidence>
<keyword evidence="7" id="KW-0969">Cilium</keyword>
<evidence type="ECO:0000313" key="13">
    <source>
        <dbReference type="Proteomes" id="UP001295444"/>
    </source>
</evidence>
<evidence type="ECO:0000256" key="5">
    <source>
        <dbReference type="ARBA" id="ARBA00022846"/>
    </source>
</evidence>
<protein>
    <recommendedName>
        <fullName evidence="11">Dynein regulatory complex subunit 3</fullName>
    </recommendedName>
</protein>
<dbReference type="SUPFAM" id="SSF52075">
    <property type="entry name" value="Outer arm dynein light chain 1"/>
    <property type="match status" value="1"/>
</dbReference>
<proteinExistence type="inferred from homology"/>
<keyword evidence="4" id="KW-0677">Repeat</keyword>
<dbReference type="EMBL" id="OW240918">
    <property type="protein sequence ID" value="CAH2307733.1"/>
    <property type="molecule type" value="Genomic_DNA"/>
</dbReference>
<sequence length="530" mass="61434">MCTNKAGNALLPLATNNQEAVSHHCKAEAEYWEQVNTENEREGIDFKDVTSLHLDFKNIQRIDNLWHFPILTKLQLDNNIIERIEGLDTLVNLTWLDLSFNNIEVISGLDALTKLEDLSLYNNRISVIENIGHLKNLQVLSLGNNNLSSLENLIYLRRFKALRSLSLNGNPLSEDEQYKMFIAAHLPDLVYLDFRLLDENIREIANVKFQYSIEELSQNEKLEQVKQDKEEQKRRELDSHKAAYVEFLNGPFFFESIYAEDVEGLKIASLPGVAELVDLYPLLKMTKCTAVCQAIFDYGIKHHGVRTAEEALFNECLQEAVCENQTMGVKKIKEFEEKNSEVLNELTHITDQQKIDDTIFQYNQDINQLSESLLALELQLVKQIEDITKDYERNITDMTSTFLETIQGFMTQIRDMENEHHEKLQEIGINLLERVIKGEMDEDMADDLRALFADKDTIMNALSSSHEIHLLKIDNREDDIVTKINNWSTSLSTKVHKDELLRNRKRVAEINKFMDHLHDELDNLEIHDQI</sequence>
<dbReference type="SMART" id="SM00365">
    <property type="entry name" value="LRR_SD22"/>
    <property type="match status" value="4"/>
</dbReference>
<name>A0AAD1WJ99_PELCU</name>
<dbReference type="InterPro" id="IPR001611">
    <property type="entry name" value="Leu-rich_rpt"/>
</dbReference>
<evidence type="ECO:0000256" key="10">
    <source>
        <dbReference type="ARBA" id="ARBA00038378"/>
    </source>
</evidence>
<dbReference type="InterPro" id="IPR032675">
    <property type="entry name" value="LRR_dom_sf"/>
</dbReference>
<comment type="similarity">
    <text evidence="10">Belongs to the DRC3 family.</text>
</comment>
<dbReference type="SMART" id="SM00369">
    <property type="entry name" value="LRR_TYP"/>
    <property type="match status" value="3"/>
</dbReference>
<dbReference type="Gene3D" id="3.80.10.10">
    <property type="entry name" value="Ribonuclease Inhibitor"/>
    <property type="match status" value="1"/>
</dbReference>
<gene>
    <name evidence="12" type="ORF">PECUL_23A062183</name>
</gene>
<evidence type="ECO:0000256" key="4">
    <source>
        <dbReference type="ARBA" id="ARBA00022737"/>
    </source>
</evidence>
<dbReference type="InterPro" id="IPR050576">
    <property type="entry name" value="Cilia_flagella_integrity"/>
</dbReference>
<comment type="subcellular location">
    <subcellularLocation>
        <location evidence="1">Cytoplasm</location>
        <location evidence="1">Cytoskeleton</location>
        <location evidence="1">Flagellum axoneme</location>
    </subcellularLocation>
</comment>
<organism evidence="12 13">
    <name type="scientific">Pelobates cultripes</name>
    <name type="common">Western spadefoot toad</name>
    <dbReference type="NCBI Taxonomy" id="61616"/>
    <lineage>
        <taxon>Eukaryota</taxon>
        <taxon>Metazoa</taxon>
        <taxon>Chordata</taxon>
        <taxon>Craniata</taxon>
        <taxon>Vertebrata</taxon>
        <taxon>Euteleostomi</taxon>
        <taxon>Amphibia</taxon>
        <taxon>Batrachia</taxon>
        <taxon>Anura</taxon>
        <taxon>Pelobatoidea</taxon>
        <taxon>Pelobatidae</taxon>
        <taxon>Pelobates</taxon>
    </lineage>
</organism>
<dbReference type="Pfam" id="PF14580">
    <property type="entry name" value="LRR_9"/>
    <property type="match status" value="1"/>
</dbReference>
<evidence type="ECO:0000256" key="2">
    <source>
        <dbReference type="ARBA" id="ARBA00022490"/>
    </source>
</evidence>
<keyword evidence="9" id="KW-0966">Cell projection</keyword>
<keyword evidence="3" id="KW-0433">Leucine-rich repeat</keyword>
<reference evidence="12" key="1">
    <citation type="submission" date="2022-03" db="EMBL/GenBank/DDBJ databases">
        <authorList>
            <person name="Alioto T."/>
            <person name="Alioto T."/>
            <person name="Gomez Garrido J."/>
        </authorList>
    </citation>
    <scope>NUCLEOTIDE SEQUENCE</scope>
</reference>
<keyword evidence="5" id="KW-0282">Flagellum</keyword>
<evidence type="ECO:0000313" key="12">
    <source>
        <dbReference type="EMBL" id="CAH2307733.1"/>
    </source>
</evidence>
<keyword evidence="13" id="KW-1185">Reference proteome</keyword>
<dbReference type="PANTHER" id="PTHR45973:SF12">
    <property type="entry name" value="DYNEIN REGULATORY COMPLEX SUBUNIT 3"/>
    <property type="match status" value="1"/>
</dbReference>
<keyword evidence="8" id="KW-0206">Cytoskeleton</keyword>
<dbReference type="PANTHER" id="PTHR45973">
    <property type="entry name" value="PROTEIN PHOSPHATASE 1 REGULATORY SUBUNIT SDS22-RELATED"/>
    <property type="match status" value="1"/>
</dbReference>
<dbReference type="Proteomes" id="UP001295444">
    <property type="component" value="Chromosome 07"/>
</dbReference>
<evidence type="ECO:0000256" key="1">
    <source>
        <dbReference type="ARBA" id="ARBA00004611"/>
    </source>
</evidence>
<dbReference type="PROSITE" id="PS51450">
    <property type="entry name" value="LRR"/>
    <property type="match status" value="4"/>
</dbReference>
<dbReference type="GO" id="GO:0005929">
    <property type="term" value="C:cilium"/>
    <property type="evidence" value="ECO:0007669"/>
    <property type="project" value="TreeGrafter"/>
</dbReference>
<evidence type="ECO:0000256" key="3">
    <source>
        <dbReference type="ARBA" id="ARBA00022614"/>
    </source>
</evidence>
<dbReference type="AlphaFoldDB" id="A0AAD1WJ99"/>
<evidence type="ECO:0000256" key="6">
    <source>
        <dbReference type="ARBA" id="ARBA00023054"/>
    </source>
</evidence>
<evidence type="ECO:0000256" key="7">
    <source>
        <dbReference type="ARBA" id="ARBA00023069"/>
    </source>
</evidence>
<keyword evidence="6" id="KW-0175">Coiled coil</keyword>
<dbReference type="InterPro" id="IPR003591">
    <property type="entry name" value="Leu-rich_rpt_typical-subtyp"/>
</dbReference>